<keyword evidence="1" id="KW-0479">Metal-binding</keyword>
<dbReference type="SUPFAM" id="SSF57701">
    <property type="entry name" value="Zn2/Cys6 DNA-binding domain"/>
    <property type="match status" value="1"/>
</dbReference>
<evidence type="ECO:0000256" key="3">
    <source>
        <dbReference type="ARBA" id="ARBA00023163"/>
    </source>
</evidence>
<feature type="compositionally biased region" description="Polar residues" evidence="5">
    <location>
        <begin position="177"/>
        <end position="191"/>
    </location>
</feature>
<dbReference type="PANTHER" id="PTHR47424:SF6">
    <property type="entry name" value="PROLINE UTILIZATION TRANS-ACTIVATOR"/>
    <property type="match status" value="1"/>
</dbReference>
<dbReference type="InterPro" id="IPR007219">
    <property type="entry name" value="XnlR_reg_dom"/>
</dbReference>
<evidence type="ECO:0000259" key="6">
    <source>
        <dbReference type="PROSITE" id="PS50048"/>
    </source>
</evidence>
<keyword evidence="8" id="KW-1185">Reference proteome</keyword>
<evidence type="ECO:0000313" key="8">
    <source>
        <dbReference type="Proteomes" id="UP001432216"/>
    </source>
</evidence>
<dbReference type="CDD" id="cd00067">
    <property type="entry name" value="GAL4"/>
    <property type="match status" value="1"/>
</dbReference>
<feature type="compositionally biased region" description="Polar residues" evidence="5">
    <location>
        <begin position="771"/>
        <end position="781"/>
    </location>
</feature>
<dbReference type="GeneID" id="89992114"/>
<keyword evidence="2" id="KW-0805">Transcription regulation</keyword>
<dbReference type="PROSITE" id="PS00463">
    <property type="entry name" value="ZN2_CY6_FUNGAL_1"/>
    <property type="match status" value="1"/>
</dbReference>
<feature type="region of interest" description="Disordered" evidence="5">
    <location>
        <begin position="157"/>
        <end position="191"/>
    </location>
</feature>
<evidence type="ECO:0000256" key="4">
    <source>
        <dbReference type="ARBA" id="ARBA00023242"/>
    </source>
</evidence>
<evidence type="ECO:0000313" key="7">
    <source>
        <dbReference type="EMBL" id="WVO23985.1"/>
    </source>
</evidence>
<evidence type="ECO:0000256" key="1">
    <source>
        <dbReference type="ARBA" id="ARBA00022723"/>
    </source>
</evidence>
<accession>A0ABZ2B5H2</accession>
<dbReference type="EMBL" id="CP143814">
    <property type="protein sequence ID" value="WVO23985.1"/>
    <property type="molecule type" value="Genomic_DNA"/>
</dbReference>
<keyword evidence="4" id="KW-0539">Nucleus</keyword>
<feature type="domain" description="Zn(2)-C6 fungal-type" evidence="6">
    <location>
        <begin position="70"/>
        <end position="101"/>
    </location>
</feature>
<reference evidence="7 8" key="1">
    <citation type="submission" date="2024-01" db="EMBL/GenBank/DDBJ databases">
        <title>Comparative genomics of Cryptococcus and Kwoniella reveals pathogenesis evolution and contrasting modes of karyotype evolution via chromosome fusion or intercentromeric recombination.</title>
        <authorList>
            <person name="Coelho M.A."/>
            <person name="David-Palma M."/>
            <person name="Shea T."/>
            <person name="Bowers K."/>
            <person name="McGinley-Smith S."/>
            <person name="Mohammad A.W."/>
            <person name="Gnirke A."/>
            <person name="Yurkov A.M."/>
            <person name="Nowrousian M."/>
            <person name="Sun S."/>
            <person name="Cuomo C.A."/>
            <person name="Heitman J."/>
        </authorList>
    </citation>
    <scope>NUCLEOTIDE SEQUENCE [LARGE SCALE GENOMIC DNA]</scope>
    <source>
        <strain evidence="7 8">7685027</strain>
    </source>
</reference>
<feature type="compositionally biased region" description="Low complexity" evidence="5">
    <location>
        <begin position="280"/>
        <end position="291"/>
    </location>
</feature>
<dbReference type="InterPro" id="IPR001138">
    <property type="entry name" value="Zn2Cys6_DnaBD"/>
</dbReference>
<dbReference type="PROSITE" id="PS50048">
    <property type="entry name" value="ZN2_CY6_FUNGAL_2"/>
    <property type="match status" value="1"/>
</dbReference>
<protein>
    <recommendedName>
        <fullName evidence="6">Zn(2)-C6 fungal-type domain-containing protein</fullName>
    </recommendedName>
</protein>
<dbReference type="RefSeq" id="XP_064723224.1">
    <property type="nucleotide sequence ID" value="XM_064867152.1"/>
</dbReference>
<gene>
    <name evidence="7" type="ORF">IAS62_005344</name>
</gene>
<dbReference type="InterPro" id="IPR036864">
    <property type="entry name" value="Zn2-C6_fun-type_DNA-bd_sf"/>
</dbReference>
<feature type="region of interest" description="Disordered" evidence="5">
    <location>
        <begin position="278"/>
        <end position="308"/>
    </location>
</feature>
<dbReference type="PANTHER" id="PTHR47424">
    <property type="entry name" value="REGULATORY PROTEIN GAL4"/>
    <property type="match status" value="1"/>
</dbReference>
<sequence length="945" mass="103624">MIYGGSGDTVDLRPTPHLLGILPDIQLLSYSQDPVHVIQNTRRAGPAMQPPEKKLKRRVPDTQRQRVSISCDRCKVRKIRCIRIPGKNDPCAACLQLNLNCESTLPRKQRVYASYNELQLRYRALDTLIKRLYPDENVESIEEIRELARKQGVDLSGFEDEGEGLDPLPKLSDRESSGTTSASKEGSSLFDSVQNLRIPEGGLIPAPRGGYHYVGPASSYQFANTIRHLVKKSSTCTLAFDRVGYRRQQRANEFTSSDRTTALEARILGHPVMVGEDETSPMSGSMGGCSSDVGPVPSPQDQTTPRSIPHSITRRTIDIMPSRQLADKLVRAFFDRVHLNFNLFHRGSFQVRYESIWSSKSEAGLGDLEPGWLCVLCMVFVLGAQALERDGLPEATAIQSRYLAIVIGEGMQRLVLTATMSNVQALALLSLYQHNAGERNTAWMLIGHAAHMAVALGMQRDGENSNFDFIERNTRRIVWWTLYLFEQNLSFVLGRPSATSTLEISASLPDETVTGGADSPPGYLEYAVKLSDISAMVKRFVAAISADFDKTNRLDTTTDMANQLDEQLLQWDRSLPPHLRYTAQFATAKHRRTVHLLQVAYNHLRSVLGRPYLLCKINHDLDNSQSSLPINSSSGLASAITALSQTSLSAARSCMETLLSLASTASLEGEVWYDYYYVHHASLILSLPFLVDFNGQHVASDRAIISMALNLAQKSRLAPTYRILINVSIQFAKIVGIGPDDDPSRPASPRLGASSIRPDLFSSARPMLLSEGSTGENNHTGWNLKPRSITPENSDGNRSSGAGAHYPISDMPHEAGSDADSSLVQWPTQFPYHTNATVSDPWSLLPVLSSTPSSQPLSLEQLLGMQPSTLFNENVAQQPVADLGFSDMYNFGFGLPAQNDGAGSSDWQGGMGEEGGSGGLSEMPWDFFAGEDWGGGGNEAGREGG</sequence>
<dbReference type="SMART" id="SM00906">
    <property type="entry name" value="Fungal_trans"/>
    <property type="match status" value="1"/>
</dbReference>
<dbReference type="CDD" id="cd12148">
    <property type="entry name" value="fungal_TF_MHR"/>
    <property type="match status" value="1"/>
</dbReference>
<feature type="region of interest" description="Disordered" evidence="5">
    <location>
        <begin position="770"/>
        <end position="821"/>
    </location>
</feature>
<dbReference type="Pfam" id="PF04082">
    <property type="entry name" value="Fungal_trans"/>
    <property type="match status" value="1"/>
</dbReference>
<proteinExistence type="predicted"/>
<dbReference type="InterPro" id="IPR051127">
    <property type="entry name" value="Fungal_SecMet_Regulators"/>
</dbReference>
<evidence type="ECO:0000256" key="5">
    <source>
        <dbReference type="SAM" id="MobiDB-lite"/>
    </source>
</evidence>
<keyword evidence="3" id="KW-0804">Transcription</keyword>
<evidence type="ECO:0000256" key="2">
    <source>
        <dbReference type="ARBA" id="ARBA00023015"/>
    </source>
</evidence>
<dbReference type="Gene3D" id="4.10.240.10">
    <property type="entry name" value="Zn(2)-C6 fungal-type DNA-binding domain"/>
    <property type="match status" value="1"/>
</dbReference>
<dbReference type="Pfam" id="PF00172">
    <property type="entry name" value="Zn_clus"/>
    <property type="match status" value="1"/>
</dbReference>
<dbReference type="Proteomes" id="UP001432216">
    <property type="component" value="Chromosome 9"/>
</dbReference>
<organism evidence="7 8">
    <name type="scientific">Cryptococcus decagattii</name>
    <dbReference type="NCBI Taxonomy" id="1859122"/>
    <lineage>
        <taxon>Eukaryota</taxon>
        <taxon>Fungi</taxon>
        <taxon>Dikarya</taxon>
        <taxon>Basidiomycota</taxon>
        <taxon>Agaricomycotina</taxon>
        <taxon>Tremellomycetes</taxon>
        <taxon>Tremellales</taxon>
        <taxon>Cryptococcaceae</taxon>
        <taxon>Cryptococcus</taxon>
        <taxon>Cryptococcus gattii species complex</taxon>
    </lineage>
</organism>
<name>A0ABZ2B5H2_9TREE</name>
<dbReference type="SMART" id="SM00066">
    <property type="entry name" value="GAL4"/>
    <property type="match status" value="1"/>
</dbReference>
<feature type="compositionally biased region" description="Polar residues" evidence="5">
    <location>
        <begin position="790"/>
        <end position="800"/>
    </location>
</feature>